<dbReference type="Gene3D" id="3.30.70.1890">
    <property type="match status" value="1"/>
</dbReference>
<protein>
    <recommendedName>
        <fullName evidence="1">CRISPR-associated protein Cas6-like N-terminal domain-containing protein</fullName>
    </recommendedName>
</protein>
<dbReference type="EMBL" id="CP021983">
    <property type="protein sequence ID" value="ASC69572.1"/>
    <property type="molecule type" value="Genomic_DNA"/>
</dbReference>
<organism evidence="2 3">
    <name type="scientific">Halomicronema hongdechloris C2206</name>
    <dbReference type="NCBI Taxonomy" id="1641165"/>
    <lineage>
        <taxon>Bacteria</taxon>
        <taxon>Bacillati</taxon>
        <taxon>Cyanobacteriota</taxon>
        <taxon>Cyanophyceae</taxon>
        <taxon>Nodosilineales</taxon>
        <taxon>Nodosilineaceae</taxon>
        <taxon>Halomicronema</taxon>
    </lineage>
</organism>
<dbReference type="RefSeq" id="WP_080811857.1">
    <property type="nucleotide sequence ID" value="NZ_CP021983.2"/>
</dbReference>
<dbReference type="KEGG" id="hhg:XM38_004990"/>
<reference evidence="2 3" key="1">
    <citation type="journal article" date="2016" name="Biochim. Biophys. Acta">
        <title>Characterization of red-shifted phycobilisomes isolated from the chlorophyll f-containing cyanobacterium Halomicronema hongdechloris.</title>
        <authorList>
            <person name="Li Y."/>
            <person name="Lin Y."/>
            <person name="Garvey C.J."/>
            <person name="Birch D."/>
            <person name="Corkery R.W."/>
            <person name="Loughlin P.C."/>
            <person name="Scheer H."/>
            <person name="Willows R.D."/>
            <person name="Chen M."/>
        </authorList>
    </citation>
    <scope>NUCLEOTIDE SEQUENCE [LARGE SCALE GENOMIC DNA]</scope>
    <source>
        <strain evidence="2 3">C2206</strain>
    </source>
</reference>
<gene>
    <name evidence="2" type="ORF">XM38_004990</name>
</gene>
<evidence type="ECO:0000313" key="2">
    <source>
        <dbReference type="EMBL" id="ASC69572.1"/>
    </source>
</evidence>
<proteinExistence type="predicted"/>
<evidence type="ECO:0000313" key="3">
    <source>
        <dbReference type="Proteomes" id="UP000191901"/>
    </source>
</evidence>
<dbReference type="Pfam" id="PF19308">
    <property type="entry name" value="CRISPR_Cas6_N"/>
    <property type="match status" value="1"/>
</dbReference>
<dbReference type="OrthoDB" id="425607at2"/>
<feature type="domain" description="CRISPR-associated protein Cas6-like N-terminal" evidence="1">
    <location>
        <begin position="37"/>
        <end position="80"/>
    </location>
</feature>
<accession>A0A1Z3HGW9</accession>
<dbReference type="AlphaFoldDB" id="A0A1Z3HGW9"/>
<dbReference type="InterPro" id="IPR045747">
    <property type="entry name" value="CRISPR-assoc_prot_Cas6_N_sf"/>
</dbReference>
<dbReference type="InterPro" id="IPR045648">
    <property type="entry name" value="CRISPR-assoc_Cas6-like_N"/>
</dbReference>
<sequence length="160" mass="17961">MTPPSQKSATIAASQWPQTSELVGVQFSLAADRDYDLYPQYTIGLHAWFLQQIQQFDPELSAYLHDHESEKPFAITGLSGEFVAHSRALHIQRGQRYSWQVHGFSRRTVAGLATWLQQLPKTLVLKDLPLTIQRVRTVLPATTYAELAAAPWEGNTVSLS</sequence>
<name>A0A1Z3HGW9_9CYAN</name>
<dbReference type="Proteomes" id="UP000191901">
    <property type="component" value="Chromosome"/>
</dbReference>
<evidence type="ECO:0000259" key="1">
    <source>
        <dbReference type="Pfam" id="PF19308"/>
    </source>
</evidence>
<keyword evidence="3" id="KW-1185">Reference proteome</keyword>